<dbReference type="InterPro" id="IPR016181">
    <property type="entry name" value="Acyl_CoA_acyltransferase"/>
</dbReference>
<evidence type="ECO:0000259" key="3">
    <source>
        <dbReference type="PROSITE" id="PS51186"/>
    </source>
</evidence>
<dbReference type="GO" id="GO:0016747">
    <property type="term" value="F:acyltransferase activity, transferring groups other than amino-acyl groups"/>
    <property type="evidence" value="ECO:0007669"/>
    <property type="project" value="InterPro"/>
</dbReference>
<dbReference type="EMBL" id="QRPV01000001">
    <property type="protein sequence ID" value="RHM47477.1"/>
    <property type="molecule type" value="Genomic_DNA"/>
</dbReference>
<dbReference type="InterPro" id="IPR000182">
    <property type="entry name" value="GNAT_dom"/>
</dbReference>
<evidence type="ECO:0000313" key="5">
    <source>
        <dbReference type="Proteomes" id="UP000286038"/>
    </source>
</evidence>
<dbReference type="SUPFAM" id="SSF55729">
    <property type="entry name" value="Acyl-CoA N-acyltransferases (Nat)"/>
    <property type="match status" value="2"/>
</dbReference>
<keyword evidence="2" id="KW-0012">Acyltransferase</keyword>
<dbReference type="PANTHER" id="PTHR43800:SF1">
    <property type="entry name" value="PEPTIDYL-LYSINE N-ACETYLTRANSFERASE YJAB"/>
    <property type="match status" value="1"/>
</dbReference>
<evidence type="ECO:0000256" key="1">
    <source>
        <dbReference type="ARBA" id="ARBA00022679"/>
    </source>
</evidence>
<comment type="caution">
    <text evidence="4">The sequence shown here is derived from an EMBL/GenBank/DDBJ whole genome shotgun (WGS) entry which is preliminary data.</text>
</comment>
<reference evidence="4 5" key="1">
    <citation type="submission" date="2018-08" db="EMBL/GenBank/DDBJ databases">
        <title>A genome reference for cultivated species of the human gut microbiota.</title>
        <authorList>
            <person name="Zou Y."/>
            <person name="Xue W."/>
            <person name="Luo G."/>
        </authorList>
    </citation>
    <scope>NUCLEOTIDE SEQUENCE [LARGE SCALE GENOMIC DNA]</scope>
    <source>
        <strain evidence="4 5">AF34-33</strain>
    </source>
</reference>
<evidence type="ECO:0000256" key="2">
    <source>
        <dbReference type="ARBA" id="ARBA00023315"/>
    </source>
</evidence>
<evidence type="ECO:0000313" key="4">
    <source>
        <dbReference type="EMBL" id="RHM47477.1"/>
    </source>
</evidence>
<feature type="domain" description="N-acetyltransferase" evidence="3">
    <location>
        <begin position="15"/>
        <end position="151"/>
    </location>
</feature>
<accession>A0A415QRI7</accession>
<dbReference type="Pfam" id="PF13508">
    <property type="entry name" value="Acetyltransf_7"/>
    <property type="match status" value="1"/>
</dbReference>
<proteinExistence type="predicted"/>
<organism evidence="4 5">
    <name type="scientific">Butyricimonas virosa</name>
    <dbReference type="NCBI Taxonomy" id="544645"/>
    <lineage>
        <taxon>Bacteria</taxon>
        <taxon>Pseudomonadati</taxon>
        <taxon>Bacteroidota</taxon>
        <taxon>Bacteroidia</taxon>
        <taxon>Bacteroidales</taxon>
        <taxon>Odoribacteraceae</taxon>
        <taxon>Butyricimonas</taxon>
    </lineage>
</organism>
<dbReference type="Proteomes" id="UP000286038">
    <property type="component" value="Unassembled WGS sequence"/>
</dbReference>
<dbReference type="Gene3D" id="3.40.630.30">
    <property type="match status" value="2"/>
</dbReference>
<protein>
    <submittedName>
        <fullName evidence="4">GNAT family N-acetyltransferase</fullName>
    </submittedName>
</protein>
<dbReference type="PROSITE" id="PS51186">
    <property type="entry name" value="GNAT"/>
    <property type="match status" value="2"/>
</dbReference>
<dbReference type="PANTHER" id="PTHR43800">
    <property type="entry name" value="PEPTIDYL-LYSINE N-ACETYLTRANSFERASE YJAB"/>
    <property type="match status" value="1"/>
</dbReference>
<sequence length="295" mass="34146">MVIKEYIVKEKRNRAEIVERCVELWEASVRATHDFLVEEDIEFYRPFVRENCEKLPLLLHYEGDEIVAFLGYDMTSIEMLFVDPDYRGKGIGRDLIEWAIEDVHAETVAVNEQNGQAVGFYARMGFEVERRTETDGCGKPYPILYLRLKNPPQRMVKVTGDKKAYLHLLLDADPCEAMVDRYLEEGDMFVLERDGKVIGEAVIDGKGEIKNLAVLPEYQGKLYGMYILSFLAGYYKNRFSCLWVGTSEGGVGYYERYGFVQDHVVKNFFTDNYPEPIIDNGKPCVDMTYLRLEIR</sequence>
<dbReference type="Pfam" id="PF13673">
    <property type="entry name" value="Acetyltransf_10"/>
    <property type="match status" value="1"/>
</dbReference>
<keyword evidence="1 4" id="KW-0808">Transferase</keyword>
<gene>
    <name evidence="4" type="ORF">DWZ68_00425</name>
</gene>
<feature type="domain" description="N-acetyltransferase" evidence="3">
    <location>
        <begin position="153"/>
        <end position="295"/>
    </location>
</feature>
<name>A0A415QRI7_9BACT</name>
<dbReference type="CDD" id="cd04301">
    <property type="entry name" value="NAT_SF"/>
    <property type="match status" value="2"/>
</dbReference>
<dbReference type="AlphaFoldDB" id="A0A415QRI7"/>